<dbReference type="EMBL" id="SRLH01000003">
    <property type="protein sequence ID" value="TGD58629.1"/>
    <property type="molecule type" value="Genomic_DNA"/>
</dbReference>
<dbReference type="Pfam" id="PF11751">
    <property type="entry name" value="PorP_SprF"/>
    <property type="match status" value="1"/>
</dbReference>
<evidence type="ECO:0000313" key="2">
    <source>
        <dbReference type="EMBL" id="TGD58629.1"/>
    </source>
</evidence>
<reference evidence="2 3" key="1">
    <citation type="submission" date="2019-04" db="EMBL/GenBank/DDBJ databases">
        <title>Flavobacterium sp. strain DS2-A Genome sequencing and assembly.</title>
        <authorList>
            <person name="Kim I."/>
        </authorList>
    </citation>
    <scope>NUCLEOTIDE SEQUENCE [LARGE SCALE GENOMIC DNA]</scope>
    <source>
        <strain evidence="2 3">DS2-A</strain>
    </source>
</reference>
<dbReference type="InterPro" id="IPR019861">
    <property type="entry name" value="PorP/SprF_Bacteroidetes"/>
</dbReference>
<feature type="region of interest" description="Disordered" evidence="1">
    <location>
        <begin position="323"/>
        <end position="344"/>
    </location>
</feature>
<feature type="compositionally biased region" description="Basic and acidic residues" evidence="1">
    <location>
        <begin position="483"/>
        <end position="523"/>
    </location>
</feature>
<feature type="compositionally biased region" description="Basic and acidic residues" evidence="1">
    <location>
        <begin position="532"/>
        <end position="707"/>
    </location>
</feature>
<dbReference type="Proteomes" id="UP000297407">
    <property type="component" value="Unassembled WGS sequence"/>
</dbReference>
<dbReference type="NCBIfam" id="TIGR03519">
    <property type="entry name" value="T9SS_PorP_fam"/>
    <property type="match status" value="1"/>
</dbReference>
<gene>
    <name evidence="2" type="ORF">E4635_06865</name>
</gene>
<protein>
    <submittedName>
        <fullName evidence="2">Type IX secretion system membrane protein PorP/SprF</fullName>
    </submittedName>
</protein>
<dbReference type="OrthoDB" id="1393025at2"/>
<feature type="compositionally biased region" description="Basic and acidic residues" evidence="1">
    <location>
        <begin position="324"/>
        <end position="344"/>
    </location>
</feature>
<evidence type="ECO:0000256" key="1">
    <source>
        <dbReference type="SAM" id="MobiDB-lite"/>
    </source>
</evidence>
<dbReference type="RefSeq" id="WP_135525889.1">
    <property type="nucleotide sequence ID" value="NZ_SRLH01000003.1"/>
</dbReference>
<comment type="caution">
    <text evidence="2">The sequence shown here is derived from an EMBL/GenBank/DDBJ whole genome shotgun (WGS) entry which is preliminary data.</text>
</comment>
<feature type="region of interest" description="Disordered" evidence="1">
    <location>
        <begin position="483"/>
        <end position="707"/>
    </location>
</feature>
<sequence length="1067" mass="116131">MKKGLLSILLLCCFIDRNYAQTDGVVSFDVPAKNSLKFNKFLLNPTFSFVREDESFITLHNKTQWSEFENAPKAYFISYSGKFREDNGIAFGAFKRNYGILSSFGAVANFARNVAISNDNNFTFGVNLAYLSSGLNSGDIITNDLSDPSLQNIPKNSLVTINPGINYSTAVMDFGLSANNLFTYNFSDSGLISDDPAKGVAAHIMYTGYMYNSGFFENAKFSTMIRGELNKDKTIFSGALLFNAPRGGWVQAGYNSLYGVSGGLGLILAKKISIGYSIEKGMGNFSNFGMSHEITLAYKIRGYGDYEDYKPIVKASKKTNPGAADKKVAVKKKSPAELKKERDEQLALKAEQEKARLEAERLRKEKELADARAKAEAEARERAEAEKLLALQGKEAAEAKAKAEEAARIKAEQDKAKAIAEAERLRREKEAADAKAKLDAAARAKADADAEKARLLKEAADAKAKAAADAKAKLDAAAKAKADADAEKARLAKEAADAKAKADADAKAKADAEKARLAKEAADAKAQADAAAKAKADADAEKARLAKEAADAKAKADAEAKAQSDAEKARLAKEAADAKAKEDAEKARLAKEAADAKAKADAEAKAQADAEKARLAKEAADAKAKADAEAKAQADAAAKAKADADAEKARLAKEAADAKAKADAEAKAQADAEKARLAKEAADAKAKADAEAKAKADADAKAKADAEAEKIRLAKEAADAKAKADADAKAKADAEKARLEKEAADAKAKADAEAKAKADAEAERLRLEEEAKKKLDANKTAEDKQLDYLSQVIDDSKKNQSESLARLDSIAKAKENELLELRRVNDLSEQGIVSEVKEYQSTTAANRALEALKAEIAENNKNTDNFINEYEKLYKERITKVPNKNDAVNQNYLKTINQLKAEKITTDKRNADLLAKLERIKTETDIEKKRRIKQAKFDNNQTKYLKDRETLKQLKLTTTPNSKVYKPEDFDYGEEDLSNMQIVKNIENIDKGFYLVVAAHKDEAKRDAFIKKAIESGQTNIDFFYNVSTSTYYIYYQKFSDIQDATRANELKGNKPYNGKMVIVKVE</sequence>
<dbReference type="AlphaFoldDB" id="A0A4Z0L9D0"/>
<evidence type="ECO:0000313" key="3">
    <source>
        <dbReference type="Proteomes" id="UP000297407"/>
    </source>
</evidence>
<organism evidence="2 3">
    <name type="scientific">Flavobacterium humi</name>
    <dbReference type="NCBI Taxonomy" id="2562683"/>
    <lineage>
        <taxon>Bacteria</taxon>
        <taxon>Pseudomonadati</taxon>
        <taxon>Bacteroidota</taxon>
        <taxon>Flavobacteriia</taxon>
        <taxon>Flavobacteriales</taxon>
        <taxon>Flavobacteriaceae</taxon>
        <taxon>Flavobacterium</taxon>
    </lineage>
</organism>
<proteinExistence type="predicted"/>
<accession>A0A4Z0L9D0</accession>
<name>A0A4Z0L9D0_9FLAO</name>
<keyword evidence="3" id="KW-1185">Reference proteome</keyword>